<evidence type="ECO:0000256" key="1">
    <source>
        <dbReference type="SAM" id="SignalP"/>
    </source>
</evidence>
<dbReference type="InterPro" id="IPR055560">
    <property type="entry name" value="DUF7136"/>
</dbReference>
<sequence length="193" mass="21532">MRLSSQAVWSLAASLAYLSAAVNAATDNIMEIDLVFPRPGEFYAPTPYMPVVFALRTPKLAQYTDPYIDVRVSNLSMDGQWWKYVQRLDGANRSSDEPYFVYTLLDTFTQPGVWKISYDLWWYSCKLNPAGDFRGYKTDHWECQESVSARFYTRDGGKAIDLAATPADIRCPGEAVAGPSCLAAAVGIFQVLA</sequence>
<reference evidence="3" key="1">
    <citation type="submission" date="2023-02" db="EMBL/GenBank/DDBJ databases">
        <authorList>
            <person name="Palmer J.M."/>
        </authorList>
    </citation>
    <scope>NUCLEOTIDE SEQUENCE</scope>
    <source>
        <strain evidence="3">FW57</strain>
    </source>
</reference>
<dbReference type="AlphaFoldDB" id="A0AAD4ENZ6"/>
<dbReference type="EMBL" id="JAHCVI010000005">
    <property type="protein sequence ID" value="KAG7284759.1"/>
    <property type="molecule type" value="Genomic_DNA"/>
</dbReference>
<keyword evidence="1" id="KW-0732">Signal</keyword>
<protein>
    <recommendedName>
        <fullName evidence="2">DUF7136 domain-containing protein</fullName>
    </recommendedName>
</protein>
<feature type="domain" description="DUF7136" evidence="2">
    <location>
        <begin position="26"/>
        <end position="174"/>
    </location>
</feature>
<feature type="chain" id="PRO_5042276344" description="DUF7136 domain-containing protein" evidence="1">
    <location>
        <begin position="25"/>
        <end position="193"/>
    </location>
</feature>
<keyword evidence="4" id="KW-1185">Reference proteome</keyword>
<name>A0AAD4ENZ6_9PEZI</name>
<proteinExistence type="predicted"/>
<gene>
    <name evidence="3" type="ORF">NEMBOFW57_009370</name>
</gene>
<feature type="signal peptide" evidence="1">
    <location>
        <begin position="1"/>
        <end position="24"/>
    </location>
</feature>
<evidence type="ECO:0000313" key="4">
    <source>
        <dbReference type="Proteomes" id="UP001197093"/>
    </source>
</evidence>
<organism evidence="3 4">
    <name type="scientific">Staphylotrichum longicolle</name>
    <dbReference type="NCBI Taxonomy" id="669026"/>
    <lineage>
        <taxon>Eukaryota</taxon>
        <taxon>Fungi</taxon>
        <taxon>Dikarya</taxon>
        <taxon>Ascomycota</taxon>
        <taxon>Pezizomycotina</taxon>
        <taxon>Sordariomycetes</taxon>
        <taxon>Sordariomycetidae</taxon>
        <taxon>Sordariales</taxon>
        <taxon>Chaetomiaceae</taxon>
        <taxon>Staphylotrichum</taxon>
    </lineage>
</organism>
<accession>A0AAD4ENZ6</accession>
<dbReference type="Pfam" id="PF23584">
    <property type="entry name" value="DUF7136"/>
    <property type="match status" value="1"/>
</dbReference>
<evidence type="ECO:0000259" key="2">
    <source>
        <dbReference type="Pfam" id="PF23584"/>
    </source>
</evidence>
<dbReference type="Proteomes" id="UP001197093">
    <property type="component" value="Unassembled WGS sequence"/>
</dbReference>
<comment type="caution">
    <text evidence="3">The sequence shown here is derived from an EMBL/GenBank/DDBJ whole genome shotgun (WGS) entry which is preliminary data.</text>
</comment>
<evidence type="ECO:0000313" key="3">
    <source>
        <dbReference type="EMBL" id="KAG7284759.1"/>
    </source>
</evidence>